<accession>A0A437Q9M8</accession>
<organism evidence="2 3">
    <name type="scientific">Rheinheimera riviphila</name>
    <dbReference type="NCBI Taxonomy" id="1834037"/>
    <lineage>
        <taxon>Bacteria</taxon>
        <taxon>Pseudomonadati</taxon>
        <taxon>Pseudomonadota</taxon>
        <taxon>Gammaproteobacteria</taxon>
        <taxon>Chromatiales</taxon>
        <taxon>Chromatiaceae</taxon>
        <taxon>Rheinheimera</taxon>
    </lineage>
</organism>
<name>A0A437Q9M8_9GAMM</name>
<gene>
    <name evidence="2" type="ORF">EOE67_19950</name>
</gene>
<protein>
    <submittedName>
        <fullName evidence="2">Uncharacterized protein</fullName>
    </submittedName>
</protein>
<dbReference type="OrthoDB" id="9886032at2"/>
<comment type="caution">
    <text evidence="2">The sequence shown here is derived from an EMBL/GenBank/DDBJ whole genome shotgun (WGS) entry which is preliminary data.</text>
</comment>
<dbReference type="EMBL" id="SACS01000039">
    <property type="protein sequence ID" value="RVU31272.1"/>
    <property type="molecule type" value="Genomic_DNA"/>
</dbReference>
<sequence length="114" mass="11475">MTGINLNIQNSYAALYSTSLAQTNNQPRNINTGSAAETANNASGRGENLTLSAEAIALSQQTSEPTPPTEVTPLGSGTGIRPPEVTPLGGGPGIRPPEVTPFGGGPGIRPPATP</sequence>
<evidence type="ECO:0000313" key="3">
    <source>
        <dbReference type="Proteomes" id="UP000283077"/>
    </source>
</evidence>
<reference evidence="2 3" key="1">
    <citation type="submission" date="2019-01" db="EMBL/GenBank/DDBJ databases">
        <authorList>
            <person name="Chen W.-M."/>
        </authorList>
    </citation>
    <scope>NUCLEOTIDE SEQUENCE [LARGE SCALE GENOMIC DNA]</scope>
    <source>
        <strain evidence="2 3">KYPC3</strain>
    </source>
</reference>
<evidence type="ECO:0000256" key="1">
    <source>
        <dbReference type="SAM" id="MobiDB-lite"/>
    </source>
</evidence>
<feature type="compositionally biased region" description="Polar residues" evidence="1">
    <location>
        <begin position="26"/>
        <end position="43"/>
    </location>
</feature>
<dbReference type="RefSeq" id="WP_127701300.1">
    <property type="nucleotide sequence ID" value="NZ_SACS01000039.1"/>
</dbReference>
<evidence type="ECO:0000313" key="2">
    <source>
        <dbReference type="EMBL" id="RVU31272.1"/>
    </source>
</evidence>
<keyword evidence="3" id="KW-1185">Reference proteome</keyword>
<feature type="region of interest" description="Disordered" evidence="1">
    <location>
        <begin position="26"/>
        <end position="114"/>
    </location>
</feature>
<dbReference type="AlphaFoldDB" id="A0A437Q9M8"/>
<proteinExistence type="predicted"/>
<dbReference type="Proteomes" id="UP000283077">
    <property type="component" value="Unassembled WGS sequence"/>
</dbReference>